<evidence type="ECO:0000313" key="2">
    <source>
        <dbReference type="Proteomes" id="UP000077173"/>
    </source>
</evidence>
<dbReference type="Proteomes" id="UP000077173">
    <property type="component" value="Unassembled WGS sequence"/>
</dbReference>
<sequence length="190" mass="21930">MSESTARVALRKARYFLAQAQQAESDDKILNDHLPFAANLEAALVYARTSIEHLKAEYSSKFNERGYRHWHDRTWRDSNPLFHYFYARRNFILHQEPEPTHAQVNVQANLGITASVSVSLTVTRTDGTVEYFPAASRPEPKQPPVRASSTQSQRFFFSEHAWREKPALLYIEEFIECCESFVSAAERAFL</sequence>
<organism evidence="1 2">
    <name type="scientific">Bradyrhizobium neotropicale</name>
    <dbReference type="NCBI Taxonomy" id="1497615"/>
    <lineage>
        <taxon>Bacteria</taxon>
        <taxon>Pseudomonadati</taxon>
        <taxon>Pseudomonadota</taxon>
        <taxon>Alphaproteobacteria</taxon>
        <taxon>Hyphomicrobiales</taxon>
        <taxon>Nitrobacteraceae</taxon>
        <taxon>Bradyrhizobium</taxon>
    </lineage>
</organism>
<evidence type="ECO:0000313" key="1">
    <source>
        <dbReference type="EMBL" id="OAF09228.1"/>
    </source>
</evidence>
<keyword evidence="2" id="KW-1185">Reference proteome</keyword>
<dbReference type="GeneID" id="32583612"/>
<dbReference type="RefSeq" id="WP_063681350.1">
    <property type="nucleotide sequence ID" value="NZ_LSEF01000099.1"/>
</dbReference>
<accession>A0A176YQM7</accession>
<name>A0A176YQM7_9BRAD</name>
<reference evidence="1 2" key="1">
    <citation type="submission" date="2016-02" db="EMBL/GenBank/DDBJ databases">
        <title>Draft genome sequence of the strain BR 10247T Bradyrhizobium neotropicale isolated from nodules of Centrolobium paraense.</title>
        <authorList>
            <person name="Simoes-Araujo J.L."/>
            <person name="Barauna A.C."/>
            <person name="Silva K."/>
            <person name="Zilli J.E."/>
        </authorList>
    </citation>
    <scope>NUCLEOTIDE SEQUENCE [LARGE SCALE GENOMIC DNA]</scope>
    <source>
        <strain evidence="1 2">BR 10247</strain>
    </source>
</reference>
<proteinExistence type="predicted"/>
<dbReference type="AlphaFoldDB" id="A0A176YQM7"/>
<gene>
    <name evidence="1" type="ORF">AXW67_26900</name>
</gene>
<comment type="caution">
    <text evidence="1">The sequence shown here is derived from an EMBL/GenBank/DDBJ whole genome shotgun (WGS) entry which is preliminary data.</text>
</comment>
<protein>
    <submittedName>
        <fullName evidence="1">Uncharacterized protein</fullName>
    </submittedName>
</protein>
<dbReference type="EMBL" id="LSEF01000099">
    <property type="protein sequence ID" value="OAF09228.1"/>
    <property type="molecule type" value="Genomic_DNA"/>
</dbReference>